<evidence type="ECO:0008006" key="3">
    <source>
        <dbReference type="Google" id="ProtNLM"/>
    </source>
</evidence>
<evidence type="ECO:0000313" key="1">
    <source>
        <dbReference type="EMBL" id="EJW21477.1"/>
    </source>
</evidence>
<dbReference type="Proteomes" id="UP000004836">
    <property type="component" value="Unassembled WGS sequence"/>
</dbReference>
<comment type="caution">
    <text evidence="1">The sequence shown here is derived from an EMBL/GenBank/DDBJ whole genome shotgun (WGS) entry which is preliminary data.</text>
</comment>
<protein>
    <recommendedName>
        <fullName evidence="3">Translation initiation factor IF-2</fullName>
    </recommendedName>
</protein>
<dbReference type="STRING" id="1220535.IMCC14465_12730"/>
<accession>J9DWS8</accession>
<name>J9DWS8_9PROT</name>
<keyword evidence="2" id="KW-1185">Reference proteome</keyword>
<dbReference type="eggNOG" id="ENOG502ZVE3">
    <property type="taxonomic scope" value="Bacteria"/>
</dbReference>
<sequence>MQVKVQWIIDGIAEMDAASLEEAEQIVNETLNKVVSENPDIFDMLGARAIQGKGYLAGSGEGTEEE</sequence>
<evidence type="ECO:0000313" key="2">
    <source>
        <dbReference type="Proteomes" id="UP000004836"/>
    </source>
</evidence>
<dbReference type="EMBL" id="ALYF01000003">
    <property type="protein sequence ID" value="EJW21477.1"/>
    <property type="molecule type" value="Genomic_DNA"/>
</dbReference>
<dbReference type="AlphaFoldDB" id="J9DWS8"/>
<proteinExistence type="predicted"/>
<reference evidence="1 2" key="1">
    <citation type="journal article" date="2012" name="J. Bacteriol.">
        <title>Genome Sequence of Strain IMCC14465, Isolated from the East Sea, Belonging to the PS1 Clade of Alphaproteobacteria.</title>
        <authorList>
            <person name="Yang S.J."/>
            <person name="Kang I."/>
            <person name="Cho J.C."/>
        </authorList>
    </citation>
    <scope>NUCLEOTIDE SEQUENCE [LARGE SCALE GENOMIC DNA]</scope>
    <source>
        <strain evidence="1 2">IMCC14465</strain>
    </source>
</reference>
<gene>
    <name evidence="1" type="ORF">IMCC14465_12730</name>
</gene>
<dbReference type="OrthoDB" id="8480864at2"/>
<organism evidence="1 2">
    <name type="scientific">alpha proteobacterium IMCC14465</name>
    <dbReference type="NCBI Taxonomy" id="1220535"/>
    <lineage>
        <taxon>Bacteria</taxon>
        <taxon>Pseudomonadati</taxon>
        <taxon>Pseudomonadota</taxon>
        <taxon>Alphaproteobacteria</taxon>
        <taxon>PS1 clade</taxon>
    </lineage>
</organism>